<gene>
    <name evidence="2" type="ORF">A2714_02100</name>
</gene>
<reference evidence="2 3" key="1">
    <citation type="journal article" date="2016" name="Nat. Commun.">
        <title>Thousands of microbial genomes shed light on interconnected biogeochemical processes in an aquifer system.</title>
        <authorList>
            <person name="Anantharaman K."/>
            <person name="Brown C.T."/>
            <person name="Hug L.A."/>
            <person name="Sharon I."/>
            <person name="Castelle C.J."/>
            <person name="Probst A.J."/>
            <person name="Thomas B.C."/>
            <person name="Singh A."/>
            <person name="Wilkins M.J."/>
            <person name="Karaoz U."/>
            <person name="Brodie E.L."/>
            <person name="Williams K.H."/>
            <person name="Hubbard S.S."/>
            <person name="Banfield J.F."/>
        </authorList>
    </citation>
    <scope>NUCLEOTIDE SEQUENCE [LARGE SCALE GENOMIC DNA]</scope>
</reference>
<dbReference type="EMBL" id="MGGE01000012">
    <property type="protein sequence ID" value="OGM21602.1"/>
    <property type="molecule type" value="Genomic_DNA"/>
</dbReference>
<dbReference type="SUPFAM" id="SSF54523">
    <property type="entry name" value="Pili subunits"/>
    <property type="match status" value="1"/>
</dbReference>
<evidence type="ECO:0000313" key="3">
    <source>
        <dbReference type="Proteomes" id="UP000178419"/>
    </source>
</evidence>
<dbReference type="InterPro" id="IPR012902">
    <property type="entry name" value="N_methyl_site"/>
</dbReference>
<dbReference type="InterPro" id="IPR045584">
    <property type="entry name" value="Pilin-like"/>
</dbReference>
<dbReference type="NCBIfam" id="TIGR02532">
    <property type="entry name" value="IV_pilin_GFxxxE"/>
    <property type="match status" value="1"/>
</dbReference>
<organism evidence="2 3">
    <name type="scientific">Candidatus Woesebacteria bacterium RIFCSPHIGHO2_01_FULL_38_9</name>
    <dbReference type="NCBI Taxonomy" id="1802492"/>
    <lineage>
        <taxon>Bacteria</taxon>
        <taxon>Candidatus Woeseibacteriota</taxon>
    </lineage>
</organism>
<comment type="caution">
    <text evidence="2">The sequence shown here is derived from an EMBL/GenBank/DDBJ whole genome shotgun (WGS) entry which is preliminary data.</text>
</comment>
<feature type="transmembrane region" description="Helical" evidence="1">
    <location>
        <begin position="20"/>
        <end position="41"/>
    </location>
</feature>
<dbReference type="Proteomes" id="UP000178419">
    <property type="component" value="Unassembled WGS sequence"/>
</dbReference>
<keyword evidence="1" id="KW-0812">Transmembrane</keyword>
<sequence length="165" mass="17036">MKYLPNIKKGLTAVRRGFTLIEILLVIAILSILLVVVFAALSPAARLQDTRNARRWNDVNQVLTALHECVIDNDGDMTICGLATPTLALSQIGSCASGGATPCAGAAAACLDLDGDADLNPYLSSFPLDPGGATAAQTEYAVQVSSGIITVSACSAEGQTISVSR</sequence>
<keyword evidence="1" id="KW-0472">Membrane</keyword>
<dbReference type="Gene3D" id="3.30.700.10">
    <property type="entry name" value="Glycoprotein, Type 4 Pilin"/>
    <property type="match status" value="1"/>
</dbReference>
<dbReference type="AlphaFoldDB" id="A0A1F7Y2V6"/>
<proteinExistence type="predicted"/>
<name>A0A1F7Y2V6_9BACT</name>
<accession>A0A1F7Y2V6</accession>
<dbReference type="PROSITE" id="PS00409">
    <property type="entry name" value="PROKAR_NTER_METHYL"/>
    <property type="match status" value="1"/>
</dbReference>
<keyword evidence="1" id="KW-1133">Transmembrane helix</keyword>
<protein>
    <recommendedName>
        <fullName evidence="4">Type II secretion system protein GspG C-terminal domain-containing protein</fullName>
    </recommendedName>
</protein>
<evidence type="ECO:0000256" key="1">
    <source>
        <dbReference type="SAM" id="Phobius"/>
    </source>
</evidence>
<evidence type="ECO:0000313" key="2">
    <source>
        <dbReference type="EMBL" id="OGM21602.1"/>
    </source>
</evidence>
<evidence type="ECO:0008006" key="4">
    <source>
        <dbReference type="Google" id="ProtNLM"/>
    </source>
</evidence>
<dbReference type="Pfam" id="PF07963">
    <property type="entry name" value="N_methyl"/>
    <property type="match status" value="1"/>
</dbReference>